<dbReference type="InterPro" id="IPR017871">
    <property type="entry name" value="ABC_transporter-like_CS"/>
</dbReference>
<proteinExistence type="predicted"/>
<dbReference type="InterPro" id="IPR003439">
    <property type="entry name" value="ABC_transporter-like_ATP-bd"/>
</dbReference>
<feature type="domain" description="ABC transporter" evidence="3">
    <location>
        <begin position="4"/>
        <end position="232"/>
    </location>
</feature>
<evidence type="ECO:0000259" key="3">
    <source>
        <dbReference type="PROSITE" id="PS50893"/>
    </source>
</evidence>
<dbReference type="Proteomes" id="UP000095594">
    <property type="component" value="Unassembled WGS sequence"/>
</dbReference>
<dbReference type="InterPro" id="IPR003593">
    <property type="entry name" value="AAA+_ATPase"/>
</dbReference>
<dbReference type="InterPro" id="IPR027417">
    <property type="entry name" value="P-loop_NTPase"/>
</dbReference>
<dbReference type="PANTHER" id="PTHR43582">
    <property type="entry name" value="LINEARMYCIN RESISTANCE ATP-BINDING PROTEIN LNRL"/>
    <property type="match status" value="1"/>
</dbReference>
<dbReference type="EC" id="3.6.3.-" evidence="4"/>
<sequence length="309" mass="35227">MYILQIENLHKKYNNFEAVKGIDLNIKKGDIYGLLGPNGAGKSTLIKIISGLEKMTSGKVIFEERETNINKYKKNIGLLPQDIAIYHDLTARENVSFFCSLYGYRGRELKRRVNKALDFTGLLNVENKKSKEFSGGMKRRLNMACAIAHSPRLIIMDEPTVGIDPQSRNHILESVRRLNEEGATIIYTSHYMEEIDELCDNISIIDNGRIIVEGTKEYLKSTVVDEDICTIKLKKEIYNIKKHLSRIAGIQKVEVTENEIKCYYSKGMNIIPYIIYTITNNSGVIENIKNEIPTLEGVFLKLTGKQLRD</sequence>
<evidence type="ECO:0000256" key="1">
    <source>
        <dbReference type="ARBA" id="ARBA00022741"/>
    </source>
</evidence>
<organism evidence="4 5">
    <name type="scientific">Clostridium disporicum</name>
    <dbReference type="NCBI Taxonomy" id="84024"/>
    <lineage>
        <taxon>Bacteria</taxon>
        <taxon>Bacillati</taxon>
        <taxon>Bacillota</taxon>
        <taxon>Clostridia</taxon>
        <taxon>Eubacteriales</taxon>
        <taxon>Clostridiaceae</taxon>
        <taxon>Clostridium</taxon>
    </lineage>
</organism>
<dbReference type="PROSITE" id="PS00211">
    <property type="entry name" value="ABC_TRANSPORTER_1"/>
    <property type="match status" value="1"/>
</dbReference>
<dbReference type="RefSeq" id="WP_055266254.1">
    <property type="nucleotide sequence ID" value="NZ_CABIXQ010000013.1"/>
</dbReference>
<dbReference type="GO" id="GO:0016887">
    <property type="term" value="F:ATP hydrolysis activity"/>
    <property type="evidence" value="ECO:0007669"/>
    <property type="project" value="InterPro"/>
</dbReference>
<reference evidence="4 5" key="1">
    <citation type="submission" date="2015-09" db="EMBL/GenBank/DDBJ databases">
        <authorList>
            <consortium name="Pathogen Informatics"/>
        </authorList>
    </citation>
    <scope>NUCLEOTIDE SEQUENCE [LARGE SCALE GENOMIC DNA]</scope>
    <source>
        <strain evidence="4 5">2789STDY5834856</strain>
    </source>
</reference>
<dbReference type="PANTHER" id="PTHR43582:SF2">
    <property type="entry name" value="LINEARMYCIN RESISTANCE ATP-BINDING PROTEIN LNRL"/>
    <property type="match status" value="1"/>
</dbReference>
<dbReference type="GO" id="GO:0005524">
    <property type="term" value="F:ATP binding"/>
    <property type="evidence" value="ECO:0007669"/>
    <property type="project" value="UniProtKB-KW"/>
</dbReference>
<keyword evidence="2" id="KW-0067">ATP-binding</keyword>
<gene>
    <name evidence="4" type="primary">drrA_1</name>
    <name evidence="4" type="ORF">ERS852471_02041</name>
</gene>
<dbReference type="Gene3D" id="3.40.50.300">
    <property type="entry name" value="P-loop containing nucleotide triphosphate hydrolases"/>
    <property type="match status" value="1"/>
</dbReference>
<evidence type="ECO:0000313" key="5">
    <source>
        <dbReference type="Proteomes" id="UP000095594"/>
    </source>
</evidence>
<dbReference type="PROSITE" id="PS50893">
    <property type="entry name" value="ABC_TRANSPORTER_2"/>
    <property type="match status" value="1"/>
</dbReference>
<dbReference type="SUPFAM" id="SSF52540">
    <property type="entry name" value="P-loop containing nucleoside triphosphate hydrolases"/>
    <property type="match status" value="1"/>
</dbReference>
<evidence type="ECO:0000313" key="4">
    <source>
        <dbReference type="EMBL" id="CUO68434.1"/>
    </source>
</evidence>
<accession>A0A174H0M7</accession>
<name>A0A174H0M7_9CLOT</name>
<dbReference type="Pfam" id="PF00005">
    <property type="entry name" value="ABC_tran"/>
    <property type="match status" value="1"/>
</dbReference>
<protein>
    <submittedName>
        <fullName evidence="4">ABC-type multidrug transport system, ATPase component</fullName>
        <ecNumber evidence="4">3.6.3.-</ecNumber>
    </submittedName>
</protein>
<dbReference type="AlphaFoldDB" id="A0A174H0M7"/>
<dbReference type="EMBL" id="CYZX01000013">
    <property type="protein sequence ID" value="CUO68434.1"/>
    <property type="molecule type" value="Genomic_DNA"/>
</dbReference>
<keyword evidence="1" id="KW-0547">Nucleotide-binding</keyword>
<dbReference type="SMART" id="SM00382">
    <property type="entry name" value="AAA"/>
    <property type="match status" value="1"/>
</dbReference>
<evidence type="ECO:0000256" key="2">
    <source>
        <dbReference type="ARBA" id="ARBA00022840"/>
    </source>
</evidence>
<dbReference type="OrthoDB" id="9804819at2"/>
<keyword evidence="4" id="KW-0378">Hydrolase</keyword>